<evidence type="ECO:0000256" key="6">
    <source>
        <dbReference type="SAM" id="Phobius"/>
    </source>
</evidence>
<dbReference type="Proteomes" id="UP000236286">
    <property type="component" value="Unassembled WGS sequence"/>
</dbReference>
<keyword evidence="2" id="KW-1003">Cell membrane</keyword>
<feature type="domain" description="SSD" evidence="7">
    <location>
        <begin position="314"/>
        <end position="440"/>
    </location>
</feature>
<dbReference type="PANTHER" id="PTHR33406">
    <property type="entry name" value="MEMBRANE PROTEIN MJ1562-RELATED"/>
    <property type="match status" value="1"/>
</dbReference>
<comment type="subcellular location">
    <subcellularLocation>
        <location evidence="1">Cell membrane</location>
        <topology evidence="1">Multi-pass membrane protein</topology>
    </subcellularLocation>
</comment>
<feature type="transmembrane region" description="Helical" evidence="6">
    <location>
        <begin position="313"/>
        <end position="335"/>
    </location>
</feature>
<feature type="transmembrane region" description="Helical" evidence="6">
    <location>
        <begin position="849"/>
        <end position="868"/>
    </location>
</feature>
<gene>
    <name evidence="8" type="ORF">CR492_00535</name>
</gene>
<dbReference type="PROSITE" id="PS50156">
    <property type="entry name" value="SSD"/>
    <property type="match status" value="1"/>
</dbReference>
<feature type="transmembrane region" description="Helical" evidence="6">
    <location>
        <begin position="341"/>
        <end position="359"/>
    </location>
</feature>
<dbReference type="InterPro" id="IPR000731">
    <property type="entry name" value="SSD"/>
</dbReference>
<keyword evidence="4 6" id="KW-1133">Transmembrane helix</keyword>
<sequence length="882" mass="94363">MISPPPHGAPTAEPIISRIVTAIVDFCRRFKWGVLALATAITVFSGWYAATHFDINTNTNDFISAKLPWRQNLIAMDKAFPQRADQIVVVIDGKTPELAEEATQRLAEKLRTKPDLFTFVLRPDGGPFFNKNGLLYLPVDEVKNTIDGLFKAQPFLSVLASDQSLRGVTDAFSFINRGVRTKAGTYDDFDRPLVALGDAFDSLLADRPTFFSWRGLLTGEAPDPRELRRFIQVKAVLDYSALQPGAAPSNFIRQTWAEMGYAATPGLRLRLTGLVPLADEEFATVEDGAGLNGAITGLIVLFIIWRALRSPSIVLAVTVSVIVGLFATAAVGLWMVGALNLISVAFAVLFVGIGVDFGIQYSVRYRAERHKVGDFDLALNQAAAKVGRPLALAAAATAAGFYSFLPTDYRGVSELGLIAGTGMFIAFFASITVLPALLAVFKPPAEEEGVGYLFLAPADEFLSRHRHAVVIGTLAVALAGTPLLAHLRFDFNPINLRSPNVESVSTLLDLMKDPATDTNTIDVLAPSIEASRGLAARLSALPEVAQVVTIESFVPVDQDQKLPLIEKAAVAFAPILDPTRARQPPTDAEDVAAMLKAADAFEATAGDSKGKGADDARRLGELLRKMAAAPPATRETARKALLPGLGTMLSLLRDSLSAQKTTIDSIPADLKSDWVAADGRARIAVSPKGDGNDNATLTRFTAAVQQIDPEATGEPIAIQESGKTVVRAFIEAGAWALLSISILLWIVLRRFSDVLLTLVPLLLAGALTLEITVLIGLPLNFANIIALPLLLGLGVAFKIYFVMAWRAGTTNLLQSSLTRAVFFSAMTTATAFGSLWLSKHPGTSSMGKLLALSLVCTLAAAILFQPALMGPPRKVADTGEDD</sequence>
<dbReference type="OrthoDB" id="7518665at2"/>
<dbReference type="InterPro" id="IPR050545">
    <property type="entry name" value="Mycobact_MmpL"/>
</dbReference>
<dbReference type="Pfam" id="PF03176">
    <property type="entry name" value="MMPL"/>
    <property type="match status" value="2"/>
</dbReference>
<organism evidence="8 9">
    <name type="scientific">Methylocella silvestris</name>
    <dbReference type="NCBI Taxonomy" id="199596"/>
    <lineage>
        <taxon>Bacteria</taxon>
        <taxon>Pseudomonadati</taxon>
        <taxon>Pseudomonadota</taxon>
        <taxon>Alphaproteobacteria</taxon>
        <taxon>Hyphomicrobiales</taxon>
        <taxon>Beijerinckiaceae</taxon>
        <taxon>Methylocella</taxon>
    </lineage>
</organism>
<evidence type="ECO:0000313" key="9">
    <source>
        <dbReference type="Proteomes" id="UP000236286"/>
    </source>
</evidence>
<feature type="transmembrane region" description="Helical" evidence="6">
    <location>
        <begin position="386"/>
        <end position="405"/>
    </location>
</feature>
<evidence type="ECO:0000256" key="5">
    <source>
        <dbReference type="ARBA" id="ARBA00023136"/>
    </source>
</evidence>
<feature type="transmembrane region" description="Helical" evidence="6">
    <location>
        <begin position="754"/>
        <end position="777"/>
    </location>
</feature>
<evidence type="ECO:0000313" key="8">
    <source>
        <dbReference type="EMBL" id="PNG27467.1"/>
    </source>
</evidence>
<feature type="transmembrane region" description="Helical" evidence="6">
    <location>
        <begin position="417"/>
        <end position="441"/>
    </location>
</feature>
<feature type="transmembrane region" description="Helical" evidence="6">
    <location>
        <begin position="728"/>
        <end position="748"/>
    </location>
</feature>
<comment type="caution">
    <text evidence="8">The sequence shown here is derived from an EMBL/GenBank/DDBJ whole genome shotgun (WGS) entry which is preliminary data.</text>
</comment>
<evidence type="ECO:0000256" key="2">
    <source>
        <dbReference type="ARBA" id="ARBA00022475"/>
    </source>
</evidence>
<evidence type="ECO:0000259" key="7">
    <source>
        <dbReference type="PROSITE" id="PS50156"/>
    </source>
</evidence>
<feature type="transmembrane region" description="Helical" evidence="6">
    <location>
        <begin position="784"/>
        <end position="805"/>
    </location>
</feature>
<name>A0A2J7TL44_METSI</name>
<dbReference type="AlphaFoldDB" id="A0A2J7TL44"/>
<dbReference type="SUPFAM" id="SSF82866">
    <property type="entry name" value="Multidrug efflux transporter AcrB transmembrane domain"/>
    <property type="match status" value="2"/>
</dbReference>
<feature type="transmembrane region" description="Helical" evidence="6">
    <location>
        <begin position="289"/>
        <end position="308"/>
    </location>
</feature>
<evidence type="ECO:0000256" key="1">
    <source>
        <dbReference type="ARBA" id="ARBA00004651"/>
    </source>
</evidence>
<dbReference type="NCBIfam" id="TIGR03480">
    <property type="entry name" value="HpnN"/>
    <property type="match status" value="1"/>
</dbReference>
<feature type="transmembrane region" description="Helical" evidence="6">
    <location>
        <begin position="817"/>
        <end position="837"/>
    </location>
</feature>
<evidence type="ECO:0000256" key="3">
    <source>
        <dbReference type="ARBA" id="ARBA00022692"/>
    </source>
</evidence>
<dbReference type="InterPro" id="IPR004869">
    <property type="entry name" value="MMPL_dom"/>
</dbReference>
<dbReference type="EMBL" id="PDZR01000001">
    <property type="protein sequence ID" value="PNG27467.1"/>
    <property type="molecule type" value="Genomic_DNA"/>
</dbReference>
<dbReference type="InterPro" id="IPR017841">
    <property type="entry name" value="Hopanoid_biosynth_HpnN"/>
</dbReference>
<dbReference type="GO" id="GO:0005886">
    <property type="term" value="C:plasma membrane"/>
    <property type="evidence" value="ECO:0007669"/>
    <property type="project" value="UniProtKB-SubCell"/>
</dbReference>
<feature type="transmembrane region" description="Helical" evidence="6">
    <location>
        <begin position="32"/>
        <end position="50"/>
    </location>
</feature>
<dbReference type="PANTHER" id="PTHR33406:SF13">
    <property type="entry name" value="MEMBRANE PROTEIN YDFJ"/>
    <property type="match status" value="1"/>
</dbReference>
<evidence type="ECO:0000256" key="4">
    <source>
        <dbReference type="ARBA" id="ARBA00022989"/>
    </source>
</evidence>
<keyword evidence="5 6" id="KW-0472">Membrane</keyword>
<dbReference type="RefSeq" id="WP_102841774.1">
    <property type="nucleotide sequence ID" value="NZ_PDZR01000001.1"/>
</dbReference>
<keyword evidence="3 6" id="KW-0812">Transmembrane</keyword>
<protein>
    <submittedName>
        <fullName evidence="8">Hopanoid biosynthesis-associated RND transporter HpnN</fullName>
    </submittedName>
</protein>
<accession>A0A2J7TL44</accession>
<proteinExistence type="predicted"/>
<dbReference type="Gene3D" id="1.20.1640.10">
    <property type="entry name" value="Multidrug efflux transporter AcrB transmembrane domain"/>
    <property type="match status" value="2"/>
</dbReference>
<reference evidence="8 9" key="1">
    <citation type="submission" date="2017-10" db="EMBL/GenBank/DDBJ databases">
        <title>Genome announcement of Methylocella silvestris TVC from permafrost.</title>
        <authorList>
            <person name="Wang J."/>
            <person name="Geng K."/>
            <person name="Ul-Haque F."/>
            <person name="Crombie A.T."/>
            <person name="Street L.E."/>
            <person name="Wookey P.A."/>
            <person name="Murrell J.C."/>
            <person name="Pratscher J."/>
        </authorList>
    </citation>
    <scope>NUCLEOTIDE SEQUENCE [LARGE SCALE GENOMIC DNA]</scope>
    <source>
        <strain evidence="8 9">TVC</strain>
    </source>
</reference>